<dbReference type="OrthoDB" id="3366093at2759"/>
<evidence type="ECO:0000256" key="1">
    <source>
        <dbReference type="SAM" id="MobiDB-lite"/>
    </source>
</evidence>
<organism evidence="3 4">
    <name type="scientific">Xylaria multiplex</name>
    <dbReference type="NCBI Taxonomy" id="323545"/>
    <lineage>
        <taxon>Eukaryota</taxon>
        <taxon>Fungi</taxon>
        <taxon>Dikarya</taxon>
        <taxon>Ascomycota</taxon>
        <taxon>Pezizomycotina</taxon>
        <taxon>Sordariomycetes</taxon>
        <taxon>Xylariomycetidae</taxon>
        <taxon>Xylariales</taxon>
        <taxon>Xylariaceae</taxon>
        <taxon>Xylaria</taxon>
    </lineage>
</organism>
<reference evidence="3 4" key="1">
    <citation type="submission" date="2019-12" db="EMBL/GenBank/DDBJ databases">
        <title>Draft genome sequence of the ascomycete Xylaria multiplex DSM 110363.</title>
        <authorList>
            <person name="Buettner E."/>
            <person name="Kellner H."/>
        </authorList>
    </citation>
    <scope>NUCLEOTIDE SEQUENCE [LARGE SCALE GENOMIC DNA]</scope>
    <source>
        <strain evidence="3 4">DSM 110363</strain>
    </source>
</reference>
<proteinExistence type="predicted"/>
<dbReference type="InParanoid" id="A0A7C8MM56"/>
<feature type="transmembrane region" description="Helical" evidence="2">
    <location>
        <begin position="175"/>
        <end position="196"/>
    </location>
</feature>
<dbReference type="GO" id="GO:0006972">
    <property type="term" value="P:hyperosmotic response"/>
    <property type="evidence" value="ECO:0007669"/>
    <property type="project" value="TreeGrafter"/>
</dbReference>
<dbReference type="PANTHER" id="PTHR35778">
    <property type="entry name" value="SIGNALING MUCIN HKR1-RELATED"/>
    <property type="match status" value="1"/>
</dbReference>
<dbReference type="InterPro" id="IPR039295">
    <property type="entry name" value="MSB2"/>
</dbReference>
<feature type="compositionally biased region" description="Low complexity" evidence="1">
    <location>
        <begin position="146"/>
        <end position="157"/>
    </location>
</feature>
<dbReference type="EMBL" id="WUBL01000090">
    <property type="protein sequence ID" value="KAF2966370.1"/>
    <property type="molecule type" value="Genomic_DNA"/>
</dbReference>
<protein>
    <submittedName>
        <fullName evidence="3">Uncharacterized protein</fullName>
    </submittedName>
</protein>
<gene>
    <name evidence="3" type="ORF">GQX73_g7202</name>
</gene>
<feature type="compositionally biased region" description="Polar residues" evidence="1">
    <location>
        <begin position="251"/>
        <end position="287"/>
    </location>
</feature>
<dbReference type="GO" id="GO:0005576">
    <property type="term" value="C:extracellular region"/>
    <property type="evidence" value="ECO:0007669"/>
    <property type="project" value="TreeGrafter"/>
</dbReference>
<keyword evidence="4" id="KW-1185">Reference proteome</keyword>
<keyword evidence="2" id="KW-1133">Transmembrane helix</keyword>
<feature type="region of interest" description="Disordered" evidence="1">
    <location>
        <begin position="199"/>
        <end position="287"/>
    </location>
</feature>
<dbReference type="GO" id="GO:0030427">
    <property type="term" value="C:site of polarized growth"/>
    <property type="evidence" value="ECO:0007669"/>
    <property type="project" value="TreeGrafter"/>
</dbReference>
<dbReference type="GO" id="GO:0031505">
    <property type="term" value="P:fungal-type cell wall organization"/>
    <property type="evidence" value="ECO:0007669"/>
    <property type="project" value="TreeGrafter"/>
</dbReference>
<dbReference type="Proteomes" id="UP000481858">
    <property type="component" value="Unassembled WGS sequence"/>
</dbReference>
<feature type="region of interest" description="Disordered" evidence="1">
    <location>
        <begin position="136"/>
        <end position="168"/>
    </location>
</feature>
<dbReference type="GO" id="GO:0030010">
    <property type="term" value="P:establishment of cell polarity"/>
    <property type="evidence" value="ECO:0007669"/>
    <property type="project" value="TreeGrafter"/>
</dbReference>
<name>A0A7C8MM56_9PEZI</name>
<keyword evidence="2" id="KW-0812">Transmembrane</keyword>
<dbReference type="PANTHER" id="PTHR35778:SF1">
    <property type="entry name" value="SIGNALING MUCIN HKR1-RELATED"/>
    <property type="match status" value="1"/>
</dbReference>
<dbReference type="GO" id="GO:0007232">
    <property type="term" value="P:osmosensory signaling pathway via Sho1 osmosensor"/>
    <property type="evidence" value="ECO:0007669"/>
    <property type="project" value="InterPro"/>
</dbReference>
<dbReference type="GO" id="GO:0005886">
    <property type="term" value="C:plasma membrane"/>
    <property type="evidence" value="ECO:0007669"/>
    <property type="project" value="InterPro"/>
</dbReference>
<evidence type="ECO:0000313" key="3">
    <source>
        <dbReference type="EMBL" id="KAF2966370.1"/>
    </source>
</evidence>
<sequence length="287" mass="29681">MAISPAATVAPQPPDTTMIQISFLYGEHYMHLVEQPKAAAQLFQLLPTALAYGSGVKPEDIVMYSIRPYDTLSTLGYITSQALLYYPNSKVNQLADDVKTPNSALYNQDPGSINNNLTSQINSAIPIWLGSGLAGNPNSGSGGNSDGNDGSSNSDPFGGSGGGNETTAAQKGTTAGIAIGALSVAGAYGAAMFVIARRYKRKKQRHQRSSSISAVDEMRQPGSPALMGGALLSRDFSSSPGYAPGYGATNGGNMRNSQGSGRSGTNHSARTANISAPVGAQNSLGWN</sequence>
<feature type="compositionally biased region" description="Basic residues" evidence="1">
    <location>
        <begin position="199"/>
        <end position="208"/>
    </location>
</feature>
<evidence type="ECO:0000313" key="4">
    <source>
        <dbReference type="Proteomes" id="UP000481858"/>
    </source>
</evidence>
<dbReference type="AlphaFoldDB" id="A0A7C8MM56"/>
<comment type="caution">
    <text evidence="3">The sequence shown here is derived from an EMBL/GenBank/DDBJ whole genome shotgun (WGS) entry which is preliminary data.</text>
</comment>
<dbReference type="GO" id="GO:0009986">
    <property type="term" value="C:cell surface"/>
    <property type="evidence" value="ECO:0007669"/>
    <property type="project" value="TreeGrafter"/>
</dbReference>
<accession>A0A7C8MM56</accession>
<evidence type="ECO:0000256" key="2">
    <source>
        <dbReference type="SAM" id="Phobius"/>
    </source>
</evidence>
<keyword evidence="2" id="KW-0472">Membrane</keyword>
<dbReference type="GO" id="GO:0001402">
    <property type="term" value="P:signal transduction involved in filamentous growth"/>
    <property type="evidence" value="ECO:0007669"/>
    <property type="project" value="TreeGrafter"/>
</dbReference>
<dbReference type="GO" id="GO:0005034">
    <property type="term" value="F:osmosensor activity"/>
    <property type="evidence" value="ECO:0007669"/>
    <property type="project" value="InterPro"/>
</dbReference>